<feature type="transmembrane region" description="Helical" evidence="1">
    <location>
        <begin position="136"/>
        <end position="160"/>
    </location>
</feature>
<accession>A0A2I1PCW2</accession>
<feature type="transmembrane region" description="Helical" evidence="1">
    <location>
        <begin position="101"/>
        <end position="124"/>
    </location>
</feature>
<feature type="transmembrane region" description="Helical" evidence="1">
    <location>
        <begin position="192"/>
        <end position="213"/>
    </location>
</feature>
<dbReference type="RefSeq" id="WP_144043021.1">
    <property type="nucleotide sequence ID" value="NZ_PKIZ01000003.1"/>
</dbReference>
<keyword evidence="3" id="KW-1185">Reference proteome</keyword>
<feature type="transmembrane region" description="Helical" evidence="1">
    <location>
        <begin position="290"/>
        <end position="307"/>
    </location>
</feature>
<protein>
    <recommendedName>
        <fullName evidence="4">DUF2029 domain-containing protein</fullName>
    </recommendedName>
</protein>
<evidence type="ECO:0000313" key="3">
    <source>
        <dbReference type="Proteomes" id="UP000234206"/>
    </source>
</evidence>
<proteinExistence type="predicted"/>
<gene>
    <name evidence="2" type="ORF">CYJ76_02650</name>
</gene>
<keyword evidence="1" id="KW-0472">Membrane</keyword>
<comment type="caution">
    <text evidence="2">The sequence shown here is derived from an EMBL/GenBank/DDBJ whole genome shotgun (WGS) entry which is preliminary data.</text>
</comment>
<name>A0A2I1PCW2_9MICO</name>
<dbReference type="OrthoDB" id="3348156at2"/>
<evidence type="ECO:0000313" key="2">
    <source>
        <dbReference type="EMBL" id="PKZ42469.1"/>
    </source>
</evidence>
<sequence>MCYSDPVVRWANAGLDDGHVPWSSPGTEMAQVAPVRTTLLWLAGLPLGPVPQRFDQQAYFAVWAVLLVLAVAALVVAVVDWARAEGSDPWAASHVALSPLLVPLAMVSDLLVWLALAVWGCVLWRRGSTGSAAAAGVVWVLAVLAMPLLVVLPVACVVAAPRALRWAWVPMVLTAVAVCVPWLVWNRRSLSGLAFWDAGAGNGGVWSVVRGLGAAPPGWAVATLAVGGLVLGALLGGVLARRATTGQEVGAALGAGALVAAALQPEVPTQFGLLAVPFVALAGWGWRTHLWWVLVEGLHFVFVWMYLGRASNTRMGMPEDGYAAVVALRLAAWVVLVTLLVLRSSRTARLR</sequence>
<dbReference type="AlphaFoldDB" id="A0A2I1PCW2"/>
<keyword evidence="1" id="KW-0812">Transmembrane</keyword>
<dbReference type="Proteomes" id="UP000234206">
    <property type="component" value="Unassembled WGS sequence"/>
</dbReference>
<evidence type="ECO:0008006" key="4">
    <source>
        <dbReference type="Google" id="ProtNLM"/>
    </source>
</evidence>
<organism evidence="2 3">
    <name type="scientific">Kytococcus schroeteri</name>
    <dbReference type="NCBI Taxonomy" id="138300"/>
    <lineage>
        <taxon>Bacteria</taxon>
        <taxon>Bacillati</taxon>
        <taxon>Actinomycetota</taxon>
        <taxon>Actinomycetes</taxon>
        <taxon>Micrococcales</taxon>
        <taxon>Kytococcaceae</taxon>
        <taxon>Kytococcus</taxon>
    </lineage>
</organism>
<feature type="transmembrane region" description="Helical" evidence="1">
    <location>
        <begin position="166"/>
        <end position="185"/>
    </location>
</feature>
<feature type="transmembrane region" description="Helical" evidence="1">
    <location>
        <begin position="219"/>
        <end position="240"/>
    </location>
</feature>
<feature type="transmembrane region" description="Helical" evidence="1">
    <location>
        <begin position="322"/>
        <end position="342"/>
    </location>
</feature>
<feature type="transmembrane region" description="Helical" evidence="1">
    <location>
        <begin position="58"/>
        <end position="81"/>
    </location>
</feature>
<keyword evidence="1" id="KW-1133">Transmembrane helix</keyword>
<dbReference type="EMBL" id="PKIZ01000003">
    <property type="protein sequence ID" value="PKZ42469.1"/>
    <property type="molecule type" value="Genomic_DNA"/>
</dbReference>
<reference evidence="2 3" key="1">
    <citation type="submission" date="2017-12" db="EMBL/GenBank/DDBJ databases">
        <title>Phylogenetic diversity of female urinary microbiome.</title>
        <authorList>
            <person name="Thomas-White K."/>
            <person name="Wolfe A.J."/>
        </authorList>
    </citation>
    <scope>NUCLEOTIDE SEQUENCE [LARGE SCALE GENOMIC DNA]</scope>
    <source>
        <strain evidence="2 3">UMB1298</strain>
    </source>
</reference>
<evidence type="ECO:0000256" key="1">
    <source>
        <dbReference type="SAM" id="Phobius"/>
    </source>
</evidence>